<name>A0ABR9ZTZ4_9FIRM</name>
<dbReference type="InterPro" id="IPR051353">
    <property type="entry name" value="Tobamovirus_resist_UPF0261"/>
</dbReference>
<evidence type="ECO:0000259" key="4">
    <source>
        <dbReference type="PROSITE" id="PS01124"/>
    </source>
</evidence>
<dbReference type="PRINTS" id="PR00032">
    <property type="entry name" value="HTHARAC"/>
</dbReference>
<dbReference type="InterPro" id="IPR020449">
    <property type="entry name" value="Tscrpt_reg_AraC-type_HTH"/>
</dbReference>
<dbReference type="InterPro" id="IPR018060">
    <property type="entry name" value="HTH_AraC"/>
</dbReference>
<dbReference type="InterPro" id="IPR009215">
    <property type="entry name" value="TIM-br_IGPS-like"/>
</dbReference>
<dbReference type="SUPFAM" id="SSF51621">
    <property type="entry name" value="Phosphoenolpyruvate/pyruvate domain"/>
    <property type="match status" value="1"/>
</dbReference>
<evidence type="ECO:0000313" key="5">
    <source>
        <dbReference type="EMBL" id="MBF4693917.1"/>
    </source>
</evidence>
<dbReference type="Gene3D" id="1.10.10.60">
    <property type="entry name" value="Homeodomain-like"/>
    <property type="match status" value="2"/>
</dbReference>
<keyword evidence="2" id="KW-0238">DNA-binding</keyword>
<accession>A0ABR9ZTZ4</accession>
<dbReference type="EMBL" id="JADKNH010000007">
    <property type="protein sequence ID" value="MBF4693917.1"/>
    <property type="molecule type" value="Genomic_DNA"/>
</dbReference>
<dbReference type="PANTHER" id="PTHR31862:SF1">
    <property type="entry name" value="UPF0261 DOMAIN PROTEIN (AFU_ORTHOLOGUE AFUA_1G10120)"/>
    <property type="match status" value="1"/>
</dbReference>
<evidence type="ECO:0000256" key="1">
    <source>
        <dbReference type="ARBA" id="ARBA00023015"/>
    </source>
</evidence>
<dbReference type="Pfam" id="PF12833">
    <property type="entry name" value="HTH_18"/>
    <property type="match status" value="1"/>
</dbReference>
<dbReference type="PROSITE" id="PS01124">
    <property type="entry name" value="HTH_ARAC_FAMILY_2"/>
    <property type="match status" value="1"/>
</dbReference>
<dbReference type="Pfam" id="PF09370">
    <property type="entry name" value="PEP_hydrolase"/>
    <property type="match status" value="1"/>
</dbReference>
<keyword evidence="5" id="KW-0378">Hydrolase</keyword>
<dbReference type="Gene3D" id="3.20.20.70">
    <property type="entry name" value="Aldolase class I"/>
    <property type="match status" value="1"/>
</dbReference>
<dbReference type="RefSeq" id="WP_194702157.1">
    <property type="nucleotide sequence ID" value="NZ_JADKNH010000007.1"/>
</dbReference>
<dbReference type="PANTHER" id="PTHR31862">
    <property type="entry name" value="UPF0261 DOMAIN PROTEIN (AFU_ORTHOLOGUE AFUA_1G10120)"/>
    <property type="match status" value="1"/>
</dbReference>
<proteinExistence type="predicted"/>
<evidence type="ECO:0000313" key="6">
    <source>
        <dbReference type="Proteomes" id="UP000614200"/>
    </source>
</evidence>
<dbReference type="SUPFAM" id="SSF46689">
    <property type="entry name" value="Homeodomain-like"/>
    <property type="match status" value="2"/>
</dbReference>
<dbReference type="SMART" id="SM00342">
    <property type="entry name" value="HTH_ARAC"/>
    <property type="match status" value="1"/>
</dbReference>
<organism evidence="5 6">
    <name type="scientific">Fusibacter ferrireducens</name>
    <dbReference type="NCBI Taxonomy" id="2785058"/>
    <lineage>
        <taxon>Bacteria</taxon>
        <taxon>Bacillati</taxon>
        <taxon>Bacillota</taxon>
        <taxon>Clostridia</taxon>
        <taxon>Eubacteriales</taxon>
        <taxon>Eubacteriales Family XII. Incertae Sedis</taxon>
        <taxon>Fusibacter</taxon>
    </lineage>
</organism>
<protein>
    <submittedName>
        <fullName evidence="5">Phosphoenolpyruvate hydrolase family protein</fullName>
    </submittedName>
</protein>
<dbReference type="Proteomes" id="UP000614200">
    <property type="component" value="Unassembled WGS sequence"/>
</dbReference>
<keyword evidence="6" id="KW-1185">Reference proteome</keyword>
<dbReference type="InterPro" id="IPR018062">
    <property type="entry name" value="HTH_AraC-typ_CS"/>
</dbReference>
<feature type="domain" description="HTH araC/xylS-type" evidence="4">
    <location>
        <begin position="296"/>
        <end position="395"/>
    </location>
</feature>
<evidence type="ECO:0000256" key="2">
    <source>
        <dbReference type="ARBA" id="ARBA00023125"/>
    </source>
</evidence>
<dbReference type="InterPro" id="IPR013785">
    <property type="entry name" value="Aldolase_TIM"/>
</dbReference>
<evidence type="ECO:0000256" key="3">
    <source>
        <dbReference type="ARBA" id="ARBA00023163"/>
    </source>
</evidence>
<sequence length="400" mass="44841">MTTREMVVNQFLRQVKLGNHIIGVASGAGITAKYAEQGGADFLLALNAGKFRQMGRSSAAGFLPFCNSNEMVMTFASREIKPVIQKIPVFFGLNATDPTIDLDRYIENIKQLGFEGINNFPTVGLIDGQYREALEETGFSYDLEVEAIRIAHEKDLFTVAFVFDEEQAKSMLHAGADIICAHLGFTAGGMLGAKKVLSLEAAKLKVQRIFDVCDAIRPDVIKMIYGGPVKMPVDVQYMYSNTNLMGYIGGSSFERIPSEKTITNITRAFKTTGNLSESDLMVKMLEGITKHYDYVQFVKKYVAEHYMQKISFIDLAHVAYISRSHLSALFKREVGCSFPVYLVKFRMNRAKEIISAEDDLKLSEVAELVGYSDYAQFSKMFKKYVGLTPTQFKSRHKHEC</sequence>
<keyword evidence="1" id="KW-0805">Transcription regulation</keyword>
<dbReference type="InterPro" id="IPR015813">
    <property type="entry name" value="Pyrv/PenolPyrv_kinase-like_dom"/>
</dbReference>
<dbReference type="GO" id="GO:0016787">
    <property type="term" value="F:hydrolase activity"/>
    <property type="evidence" value="ECO:0007669"/>
    <property type="project" value="UniProtKB-KW"/>
</dbReference>
<reference evidence="5 6" key="1">
    <citation type="submission" date="2020-11" db="EMBL/GenBank/DDBJ databases">
        <title>Fusibacter basophilias sp. nov.</title>
        <authorList>
            <person name="Qiu D."/>
        </authorList>
    </citation>
    <scope>NUCLEOTIDE SEQUENCE [LARGE SCALE GENOMIC DNA]</scope>
    <source>
        <strain evidence="5 6">Q10-2</strain>
    </source>
</reference>
<comment type="caution">
    <text evidence="5">The sequence shown here is derived from an EMBL/GenBank/DDBJ whole genome shotgun (WGS) entry which is preliminary data.</text>
</comment>
<dbReference type="PROSITE" id="PS00041">
    <property type="entry name" value="HTH_ARAC_FAMILY_1"/>
    <property type="match status" value="1"/>
</dbReference>
<keyword evidence="3" id="KW-0804">Transcription</keyword>
<gene>
    <name evidence="5" type="ORF">ISU02_12420</name>
</gene>
<dbReference type="InterPro" id="IPR009057">
    <property type="entry name" value="Homeodomain-like_sf"/>
</dbReference>